<dbReference type="AlphaFoldDB" id="A0A061A8J5"/>
<sequence>MWHAPCAVTAIVPAVGGAYGGEAER</sequence>
<organism evidence="1">
    <name type="scientific">Streptomyces iranensis</name>
    <dbReference type="NCBI Taxonomy" id="576784"/>
    <lineage>
        <taxon>Bacteria</taxon>
        <taxon>Bacillati</taxon>
        <taxon>Actinomycetota</taxon>
        <taxon>Actinomycetes</taxon>
        <taxon>Kitasatosporales</taxon>
        <taxon>Streptomycetaceae</taxon>
        <taxon>Streptomyces</taxon>
        <taxon>Streptomyces violaceusniger group</taxon>
    </lineage>
</organism>
<name>A0A061A8J5_9ACTN</name>
<evidence type="ECO:0000313" key="1">
    <source>
        <dbReference type="EMBL" id="CDR14046.1"/>
    </source>
</evidence>
<dbReference type="HOGENOM" id="CLU_3419245_0_0_11"/>
<proteinExistence type="predicted"/>
<gene>
    <name evidence="1" type="ORF">SIRAN8210</name>
</gene>
<protein>
    <submittedName>
        <fullName evidence="1">Uncharacterized protein</fullName>
    </submittedName>
</protein>
<reference evidence="1" key="1">
    <citation type="submission" date="2014-05" db="EMBL/GenBank/DDBJ databases">
        <authorList>
            <person name="Horn Fabian"/>
        </authorList>
    </citation>
    <scope>NUCLEOTIDE SEQUENCE</scope>
</reference>
<dbReference type="EMBL" id="LK022848">
    <property type="protein sequence ID" value="CDR14046.1"/>
    <property type="molecule type" value="Genomic_DNA"/>
</dbReference>
<accession>A0A061A8J5</accession>